<organism evidence="1 2">
    <name type="scientific">Leersia perrieri</name>
    <dbReference type="NCBI Taxonomy" id="77586"/>
    <lineage>
        <taxon>Eukaryota</taxon>
        <taxon>Viridiplantae</taxon>
        <taxon>Streptophyta</taxon>
        <taxon>Embryophyta</taxon>
        <taxon>Tracheophyta</taxon>
        <taxon>Spermatophyta</taxon>
        <taxon>Magnoliopsida</taxon>
        <taxon>Liliopsida</taxon>
        <taxon>Poales</taxon>
        <taxon>Poaceae</taxon>
        <taxon>BOP clade</taxon>
        <taxon>Oryzoideae</taxon>
        <taxon>Oryzeae</taxon>
        <taxon>Oryzinae</taxon>
        <taxon>Leersia</taxon>
    </lineage>
</organism>
<sequence length="149" mass="16917">MYISNRFAVILHYFAEVVSFCCDSLLSFGTNRQRQSHRFSNVIMTAELLHQFTRKKNNTTICKGMNEYQTTIDNGRNIIITSGCNIRVQLSRRKLTGTPVMYNNRIMHTSTVVCTIVQACPLPLFLHGAKMVIKMPPTTNISAVSRVTK</sequence>
<proteinExistence type="predicted"/>
<accession>A0A0D9V9I4</accession>
<reference evidence="1 2" key="1">
    <citation type="submission" date="2012-08" db="EMBL/GenBank/DDBJ databases">
        <title>Oryza genome evolution.</title>
        <authorList>
            <person name="Wing R.A."/>
        </authorList>
    </citation>
    <scope>NUCLEOTIDE SEQUENCE</scope>
</reference>
<dbReference type="Gramene" id="LPERR01G36270.1">
    <property type="protein sequence ID" value="LPERR01G36270.1"/>
    <property type="gene ID" value="LPERR01G36270"/>
</dbReference>
<dbReference type="AlphaFoldDB" id="A0A0D9V9I4"/>
<evidence type="ECO:0000313" key="2">
    <source>
        <dbReference type="Proteomes" id="UP000032180"/>
    </source>
</evidence>
<protein>
    <submittedName>
        <fullName evidence="1">Uncharacterized protein</fullName>
    </submittedName>
</protein>
<dbReference type="HOGENOM" id="CLU_1752346_0_0_1"/>
<dbReference type="Proteomes" id="UP000032180">
    <property type="component" value="Chromosome 1"/>
</dbReference>
<reference evidence="2" key="2">
    <citation type="submission" date="2013-12" db="EMBL/GenBank/DDBJ databases">
        <authorList>
            <person name="Yu Y."/>
            <person name="Lee S."/>
            <person name="de Baynast K."/>
            <person name="Wissotski M."/>
            <person name="Liu L."/>
            <person name="Talag J."/>
            <person name="Goicoechea J."/>
            <person name="Angelova A."/>
            <person name="Jetty R."/>
            <person name="Kudrna D."/>
            <person name="Golser W."/>
            <person name="Rivera L."/>
            <person name="Zhang J."/>
            <person name="Wing R."/>
        </authorList>
    </citation>
    <scope>NUCLEOTIDE SEQUENCE</scope>
</reference>
<reference evidence="1" key="3">
    <citation type="submission" date="2015-04" db="UniProtKB">
        <authorList>
            <consortium name="EnsemblPlants"/>
        </authorList>
    </citation>
    <scope>IDENTIFICATION</scope>
</reference>
<keyword evidence="2" id="KW-1185">Reference proteome</keyword>
<name>A0A0D9V9I4_9ORYZ</name>
<evidence type="ECO:0000313" key="1">
    <source>
        <dbReference type="EnsemblPlants" id="LPERR01G36270.1"/>
    </source>
</evidence>
<dbReference type="EnsemblPlants" id="LPERR01G36270.1">
    <property type="protein sequence ID" value="LPERR01G36270.1"/>
    <property type="gene ID" value="LPERR01G36270"/>
</dbReference>